<gene>
    <name evidence="3" type="ORF">MPL1032_60049</name>
    <name evidence="2" type="ORF">MPLDJ20_140250</name>
</gene>
<reference evidence="5" key="3">
    <citation type="submission" date="2014-08" db="EMBL/GenBank/DDBJ databases">
        <authorList>
            <person name="Edwards T."/>
        </authorList>
    </citation>
    <scope>NUCLEOTIDE SEQUENCE [LARGE SCALE GENOMIC DNA]</scope>
</reference>
<evidence type="ECO:0000313" key="3">
    <source>
        <dbReference type="EMBL" id="CDX62421.1"/>
    </source>
</evidence>
<evidence type="ECO:0000313" key="4">
    <source>
        <dbReference type="Proteomes" id="UP000046373"/>
    </source>
</evidence>
<evidence type="ECO:0000313" key="2">
    <source>
        <dbReference type="EMBL" id="CDX31349.1"/>
    </source>
</evidence>
<sequence length="89" mass="10757">MRPHSRSAFRRISCYKAAEGLIWRGRKGRELERDQSYEKDRARRRGDGCAGECLHHHRSVHRRPEDFQHGGRCRPWRAGRRQPWPARRR</sequence>
<evidence type="ECO:0000313" key="5">
    <source>
        <dbReference type="Proteomes" id="UP000182888"/>
    </source>
</evidence>
<dbReference type="Proteomes" id="UP000046373">
    <property type="component" value="Unassembled WGS sequence"/>
</dbReference>
<proteinExistence type="predicted"/>
<accession>A0A090ER40</accession>
<evidence type="ECO:0000256" key="1">
    <source>
        <dbReference type="SAM" id="MobiDB-lite"/>
    </source>
</evidence>
<dbReference type="Proteomes" id="UP000182888">
    <property type="component" value="Unassembled WGS sequence"/>
</dbReference>
<feature type="compositionally biased region" description="Basic residues" evidence="1">
    <location>
        <begin position="71"/>
        <end position="89"/>
    </location>
</feature>
<dbReference type="EMBL" id="CCNB01000006">
    <property type="protein sequence ID" value="CDX31349.1"/>
    <property type="molecule type" value="Genomic_DNA"/>
</dbReference>
<organism evidence="2 4">
    <name type="scientific">Mesorhizobium plurifarium</name>
    <dbReference type="NCBI Taxonomy" id="69974"/>
    <lineage>
        <taxon>Bacteria</taxon>
        <taxon>Pseudomonadati</taxon>
        <taxon>Pseudomonadota</taxon>
        <taxon>Alphaproteobacteria</taxon>
        <taxon>Hyphomicrobiales</taxon>
        <taxon>Phyllobacteriaceae</taxon>
        <taxon>Mesorhizobium</taxon>
    </lineage>
</organism>
<protein>
    <submittedName>
        <fullName evidence="2">Uncharacterized protein</fullName>
    </submittedName>
</protein>
<dbReference type="AlphaFoldDB" id="A0A090ER40"/>
<reference evidence="2 4" key="2">
    <citation type="submission" date="2014-08" db="EMBL/GenBank/DDBJ databases">
        <authorList>
            <person name="Moulin Lionel"/>
        </authorList>
    </citation>
    <scope>NUCLEOTIDE SEQUENCE [LARGE SCALE GENOMIC DNA]</scope>
</reference>
<feature type="region of interest" description="Disordered" evidence="1">
    <location>
        <begin position="60"/>
        <end position="89"/>
    </location>
</feature>
<name>A0A090ER40_MESPL</name>
<reference evidence="3" key="1">
    <citation type="submission" date="2014-08" db="EMBL/GenBank/DDBJ databases">
        <title>DNA barcoding of Bradysia (Diptera: Sciaridae) for detection of the immature stages on agricultural crops.</title>
        <authorList>
            <person name="Shin S."/>
            <person name="Jung S."/>
            <person name="Heller K."/>
            <person name="Menzel F."/>
            <person name="Hong T.-K."/>
            <person name="Lee H."/>
            <person name="Lee S."/>
        </authorList>
    </citation>
    <scope>NUCLEOTIDE SEQUENCE</scope>
</reference>
<dbReference type="EMBL" id="CCND01000049">
    <property type="protein sequence ID" value="CDX62421.1"/>
    <property type="molecule type" value="Genomic_DNA"/>
</dbReference>